<reference evidence="2" key="1">
    <citation type="submission" date="2025-08" db="UniProtKB">
        <authorList>
            <consortium name="RefSeq"/>
        </authorList>
    </citation>
    <scope>IDENTIFICATION</scope>
    <source>
        <strain evidence="2">MV-25-SWS-2005</strain>
        <tissue evidence="2">Whole body</tissue>
    </source>
</reference>
<evidence type="ECO:0000313" key="1">
    <source>
        <dbReference type="Proteomes" id="UP000001819"/>
    </source>
</evidence>
<keyword evidence="1" id="KW-1185">Reference proteome</keyword>
<sequence>MQSTESNNQIYRHKKFDFGRSTDKADLLLKEELISRTGTPYSSRSRSTYDEWEEDSTSLCSSEYGSTFLPLAKRRRLDTSTTAAASTSSSASSSHSLTSISAAALQNICKYHGNMVRKFPKKERTPKDQERRNKNTIACRMSRRVKKLEHLAIEEQYNEFSSQHLKIAEQSMRASVYLNHLQQLVRQEAKEPKSPAAPKPLNIPMPAKNFSIEYLIGAMQREQCSYPESTSSLITV</sequence>
<dbReference type="AlphaFoldDB" id="A0A6I8UIN0"/>
<name>A0A6I8UIN0_DROPS</name>
<dbReference type="KEGG" id="dpo:4816713"/>
<accession>A0A6I8UIN0</accession>
<protein>
    <submittedName>
        <fullName evidence="2">Protein Mabiki</fullName>
    </submittedName>
</protein>
<gene>
    <name evidence="2" type="primary">Mabi</name>
</gene>
<dbReference type="Proteomes" id="UP000001819">
    <property type="component" value="Chromosome 4"/>
</dbReference>
<proteinExistence type="predicted"/>
<organism evidence="1 2">
    <name type="scientific">Drosophila pseudoobscura pseudoobscura</name>
    <name type="common">Fruit fly</name>
    <dbReference type="NCBI Taxonomy" id="46245"/>
    <lineage>
        <taxon>Eukaryota</taxon>
        <taxon>Metazoa</taxon>
        <taxon>Ecdysozoa</taxon>
        <taxon>Arthropoda</taxon>
        <taxon>Hexapoda</taxon>
        <taxon>Insecta</taxon>
        <taxon>Pterygota</taxon>
        <taxon>Neoptera</taxon>
        <taxon>Endopterygota</taxon>
        <taxon>Diptera</taxon>
        <taxon>Brachycera</taxon>
        <taxon>Muscomorpha</taxon>
        <taxon>Ephydroidea</taxon>
        <taxon>Drosophilidae</taxon>
        <taxon>Drosophila</taxon>
        <taxon>Sophophora</taxon>
    </lineage>
</organism>
<evidence type="ECO:0000313" key="2">
    <source>
        <dbReference type="RefSeq" id="XP_001356132.3"/>
    </source>
</evidence>
<dbReference type="RefSeq" id="XP_001356132.3">
    <property type="nucleotide sequence ID" value="XM_001356096.4"/>
</dbReference>
<dbReference type="InParanoid" id="A0A6I8UIN0"/>